<comment type="function">
    <text evidence="1 11">DNA ligase that catalyzes the formation of phosphodiester linkages between 5'-phosphoryl and 3'-hydroxyl groups in double-stranded DNA using NAD as a coenzyme and as the energy source for the reaction. It is essential for DNA replication and repair of damaged DNA.</text>
</comment>
<dbReference type="SMART" id="SM00532">
    <property type="entry name" value="LIGANc"/>
    <property type="match status" value="1"/>
</dbReference>
<keyword evidence="11" id="KW-0464">Manganese</keyword>
<comment type="catalytic activity">
    <reaction evidence="10 11">
        <text>NAD(+) + (deoxyribonucleotide)n-3'-hydroxyl + 5'-phospho-(deoxyribonucleotide)m = (deoxyribonucleotide)n+m + AMP + beta-nicotinamide D-nucleotide.</text>
        <dbReference type="EC" id="6.5.1.2"/>
    </reaction>
</comment>
<feature type="active site" description="N6-AMP-lysine intermediate" evidence="11">
    <location>
        <position position="112"/>
    </location>
</feature>
<comment type="cofactor">
    <cofactor evidence="11">
        <name>Mg(2+)</name>
        <dbReference type="ChEBI" id="CHEBI:18420"/>
    </cofactor>
    <cofactor evidence="11">
        <name>Mn(2+)</name>
        <dbReference type="ChEBI" id="CHEBI:29035"/>
    </cofactor>
</comment>
<evidence type="ECO:0000259" key="12">
    <source>
        <dbReference type="PROSITE" id="PS50172"/>
    </source>
</evidence>
<evidence type="ECO:0000256" key="6">
    <source>
        <dbReference type="ARBA" id="ARBA00022833"/>
    </source>
</evidence>
<dbReference type="Gene3D" id="1.10.287.610">
    <property type="entry name" value="Helix hairpin bin"/>
    <property type="match status" value="1"/>
</dbReference>
<dbReference type="Pfam" id="PF03120">
    <property type="entry name" value="OB_DNA_ligase"/>
    <property type="match status" value="1"/>
</dbReference>
<evidence type="ECO:0000256" key="10">
    <source>
        <dbReference type="ARBA" id="ARBA00034005"/>
    </source>
</evidence>
<dbReference type="Gene3D" id="6.20.10.30">
    <property type="match status" value="1"/>
</dbReference>
<feature type="binding site" evidence="11">
    <location>
        <position position="405"/>
    </location>
    <ligand>
        <name>Zn(2+)</name>
        <dbReference type="ChEBI" id="CHEBI:29105"/>
    </ligand>
</feature>
<dbReference type="RefSeq" id="WP_240573391.1">
    <property type="nucleotide sequence ID" value="NZ_CP136709.1"/>
</dbReference>
<keyword evidence="9 11" id="KW-0234">DNA repair</keyword>
<dbReference type="NCBIfam" id="NF005932">
    <property type="entry name" value="PRK07956.1"/>
    <property type="match status" value="1"/>
</dbReference>
<feature type="binding site" evidence="11">
    <location>
        <position position="402"/>
    </location>
    <ligand>
        <name>Zn(2+)</name>
        <dbReference type="ChEBI" id="CHEBI:29105"/>
    </ligand>
</feature>
<name>A0ABS9RJ73_9FLAO</name>
<evidence type="ECO:0000256" key="7">
    <source>
        <dbReference type="ARBA" id="ARBA00022842"/>
    </source>
</evidence>
<dbReference type="GO" id="GO:0003911">
    <property type="term" value="F:DNA ligase (NAD+) activity"/>
    <property type="evidence" value="ECO:0007669"/>
    <property type="project" value="UniProtKB-EC"/>
</dbReference>
<dbReference type="HAMAP" id="MF_01588">
    <property type="entry name" value="DNA_ligase_A"/>
    <property type="match status" value="1"/>
</dbReference>
<keyword evidence="4 11" id="KW-0479">Metal-binding</keyword>
<dbReference type="InterPro" id="IPR004150">
    <property type="entry name" value="NAD_DNA_ligase_OB"/>
</dbReference>
<dbReference type="Gene3D" id="3.30.470.30">
    <property type="entry name" value="DNA ligase/mRNA capping enzyme"/>
    <property type="match status" value="1"/>
</dbReference>
<evidence type="ECO:0000256" key="1">
    <source>
        <dbReference type="ARBA" id="ARBA00004067"/>
    </source>
</evidence>
<feature type="binding site" evidence="11">
    <location>
        <position position="110"/>
    </location>
    <ligand>
        <name>NAD(+)</name>
        <dbReference type="ChEBI" id="CHEBI:57540"/>
    </ligand>
</feature>
<dbReference type="InterPro" id="IPR041663">
    <property type="entry name" value="DisA/LigA_HHH"/>
</dbReference>
<dbReference type="Pfam" id="PF12826">
    <property type="entry name" value="HHH_2"/>
    <property type="match status" value="1"/>
</dbReference>
<dbReference type="Gene3D" id="2.40.50.140">
    <property type="entry name" value="Nucleic acid-binding proteins"/>
    <property type="match status" value="1"/>
</dbReference>
<accession>A0ABS9RJ73</accession>
<dbReference type="InterPro" id="IPR003583">
    <property type="entry name" value="Hlx-hairpin-Hlx_DNA-bd_motif"/>
</dbReference>
<dbReference type="Proteomes" id="UP001156141">
    <property type="component" value="Unassembled WGS sequence"/>
</dbReference>
<keyword evidence="5 11" id="KW-0227">DNA damage</keyword>
<feature type="domain" description="BRCT" evidence="12">
    <location>
        <begin position="586"/>
        <end position="666"/>
    </location>
</feature>
<dbReference type="InterPro" id="IPR001357">
    <property type="entry name" value="BRCT_dom"/>
</dbReference>
<dbReference type="SUPFAM" id="SSF52113">
    <property type="entry name" value="BRCT domain"/>
    <property type="match status" value="1"/>
</dbReference>
<keyword evidence="7 11" id="KW-0460">Magnesium</keyword>
<evidence type="ECO:0000256" key="3">
    <source>
        <dbReference type="ARBA" id="ARBA00022705"/>
    </source>
</evidence>
<dbReference type="SUPFAM" id="SSF56091">
    <property type="entry name" value="DNA ligase/mRNA capping enzyme, catalytic domain"/>
    <property type="match status" value="1"/>
</dbReference>
<dbReference type="Gene3D" id="3.40.50.10190">
    <property type="entry name" value="BRCT domain"/>
    <property type="match status" value="1"/>
</dbReference>
<dbReference type="InterPro" id="IPR004149">
    <property type="entry name" value="Znf_DNAligase_C4"/>
</dbReference>
<reference evidence="13" key="1">
    <citation type="submission" date="2022-02" db="EMBL/GenBank/DDBJ databases">
        <title>Aestuariibaculum sp., a marine bacterium isolated from sediment in Guangxi.</title>
        <authorList>
            <person name="Ying J."/>
        </authorList>
    </citation>
    <scope>NUCLEOTIDE SEQUENCE</scope>
    <source>
        <strain evidence="13">L182</strain>
    </source>
</reference>
<dbReference type="InterPro" id="IPR036420">
    <property type="entry name" value="BRCT_dom_sf"/>
</dbReference>
<protein>
    <recommendedName>
        <fullName evidence="11">DNA ligase</fullName>
        <ecNumber evidence="11">6.5.1.2</ecNumber>
    </recommendedName>
    <alternativeName>
        <fullName evidence="11">Polydeoxyribonucleotide synthase [NAD(+)]</fullName>
    </alternativeName>
</protein>
<keyword evidence="14" id="KW-1185">Reference proteome</keyword>
<keyword evidence="2 11" id="KW-0436">Ligase</keyword>
<evidence type="ECO:0000256" key="2">
    <source>
        <dbReference type="ARBA" id="ARBA00022598"/>
    </source>
</evidence>
<dbReference type="CDD" id="cd00114">
    <property type="entry name" value="LIGANc"/>
    <property type="match status" value="1"/>
</dbReference>
<feature type="binding site" evidence="11">
    <location>
        <position position="169"/>
    </location>
    <ligand>
        <name>NAD(+)</name>
        <dbReference type="ChEBI" id="CHEBI:57540"/>
    </ligand>
</feature>
<dbReference type="PANTHER" id="PTHR23389">
    <property type="entry name" value="CHROMOSOME TRANSMISSION FIDELITY FACTOR 18"/>
    <property type="match status" value="1"/>
</dbReference>
<dbReference type="Gene3D" id="1.10.150.20">
    <property type="entry name" value="5' to 3' exonuclease, C-terminal subdomain"/>
    <property type="match status" value="2"/>
</dbReference>
<dbReference type="InterPro" id="IPR010994">
    <property type="entry name" value="RuvA_2-like"/>
</dbReference>
<dbReference type="EC" id="6.5.1.2" evidence="11"/>
<keyword evidence="8 11" id="KW-0520">NAD</keyword>
<feature type="binding site" evidence="11">
    <location>
        <position position="426"/>
    </location>
    <ligand>
        <name>Zn(2+)</name>
        <dbReference type="ChEBI" id="CHEBI:29105"/>
    </ligand>
</feature>
<feature type="binding site" evidence="11">
    <location>
        <position position="420"/>
    </location>
    <ligand>
        <name>Zn(2+)</name>
        <dbReference type="ChEBI" id="CHEBI:29105"/>
    </ligand>
</feature>
<evidence type="ECO:0000256" key="8">
    <source>
        <dbReference type="ARBA" id="ARBA00023027"/>
    </source>
</evidence>
<evidence type="ECO:0000256" key="4">
    <source>
        <dbReference type="ARBA" id="ARBA00022723"/>
    </source>
</evidence>
<dbReference type="InterPro" id="IPR013840">
    <property type="entry name" value="DNAligase_N"/>
</dbReference>
<sequence length="666" mass="74817">MTIEQQIKKLREELNQHNYNYYVLDNPVISDYDFDLKLKELQDLEAKHPEFFDANSPTHRVGGAVTKNFETVAHEYRMYSLDNSYSKEDLQDWETRIKKLVDGDIQYTCELKYDGASISLTYEEGKLIKAVTRGDGFQGDNVTANVRTIKSVPLELKGDYPSKFDIRGEIVLPFEGFNKMNEERIEIGEEPYRNPRNTASGSLKLQDSSEVAKRPLECLLYNLTGSNLGVGSQFEGLEKARQWGFKVPNAAKLTNSLEEVLEFIDYWNEERHNLPYETDGVVIKVNSLQQQEELGYTAKAPRWAIAYKFKAEQVSTRLNSITYQVGRTGAITPVANLEPVELAGTTVKRASLHNADQIEKLDIRVGDEVYVEKGGEIIPKILGVDLSMRPEDSEPTQYITHCPECHTELVRQEGEAQHYCPNYNGCEPQIIGRIQHYISRKAMDIEGLGGETVTLLVKAGLISNYSDLYELTKEQVIPLERMAEKSAENLINGIEASKDIPFERVLYALGIRYVGETVAKKLAKHYKSIEAIAQATQDELVNVDEIGVKIAESVLAFFASEENIHIINRLKSFGVQLEISAEQLQGQTDILKGQSIVVSGVFEIVSRDELKKLIEDNGGKVSSSISSKTSFLVAGDKMGPSKLKKAESLNIDIKSESQFLQMIGVK</sequence>
<keyword evidence="3 11" id="KW-0235">DNA replication</keyword>
<feature type="binding site" evidence="11">
    <location>
        <begin position="31"/>
        <end position="35"/>
    </location>
    <ligand>
        <name>NAD(+)</name>
        <dbReference type="ChEBI" id="CHEBI:57540"/>
    </ligand>
</feature>
<dbReference type="SUPFAM" id="SSF50249">
    <property type="entry name" value="Nucleic acid-binding proteins"/>
    <property type="match status" value="1"/>
</dbReference>
<evidence type="ECO:0000256" key="5">
    <source>
        <dbReference type="ARBA" id="ARBA00022763"/>
    </source>
</evidence>
<dbReference type="PROSITE" id="PS50172">
    <property type="entry name" value="BRCT"/>
    <property type="match status" value="1"/>
</dbReference>
<evidence type="ECO:0000313" key="14">
    <source>
        <dbReference type="Proteomes" id="UP001156141"/>
    </source>
</evidence>
<dbReference type="SMART" id="SM00278">
    <property type="entry name" value="HhH1"/>
    <property type="match status" value="4"/>
</dbReference>
<feature type="binding site" evidence="11">
    <location>
        <position position="133"/>
    </location>
    <ligand>
        <name>NAD(+)</name>
        <dbReference type="ChEBI" id="CHEBI:57540"/>
    </ligand>
</feature>
<dbReference type="SUPFAM" id="SSF47781">
    <property type="entry name" value="RuvA domain 2-like"/>
    <property type="match status" value="1"/>
</dbReference>
<feature type="binding site" evidence="11">
    <location>
        <position position="308"/>
    </location>
    <ligand>
        <name>NAD(+)</name>
        <dbReference type="ChEBI" id="CHEBI:57540"/>
    </ligand>
</feature>
<proteinExistence type="inferred from homology"/>
<feature type="binding site" evidence="11">
    <location>
        <position position="284"/>
    </location>
    <ligand>
        <name>NAD(+)</name>
        <dbReference type="ChEBI" id="CHEBI:57540"/>
    </ligand>
</feature>
<organism evidence="13 14">
    <name type="scientific">Aestuariibaculum lutulentum</name>
    <dbReference type="NCBI Taxonomy" id="2920935"/>
    <lineage>
        <taxon>Bacteria</taxon>
        <taxon>Pseudomonadati</taxon>
        <taxon>Bacteroidota</taxon>
        <taxon>Flavobacteriia</taxon>
        <taxon>Flavobacteriales</taxon>
        <taxon>Flavobacteriaceae</taxon>
    </lineage>
</organism>
<evidence type="ECO:0000256" key="9">
    <source>
        <dbReference type="ARBA" id="ARBA00023204"/>
    </source>
</evidence>
<dbReference type="PANTHER" id="PTHR23389:SF9">
    <property type="entry name" value="DNA LIGASE"/>
    <property type="match status" value="1"/>
</dbReference>
<dbReference type="SMART" id="SM00292">
    <property type="entry name" value="BRCT"/>
    <property type="match status" value="1"/>
</dbReference>
<dbReference type="PIRSF" id="PIRSF001604">
    <property type="entry name" value="LigA"/>
    <property type="match status" value="1"/>
</dbReference>
<feature type="binding site" evidence="11">
    <location>
        <begin position="80"/>
        <end position="81"/>
    </location>
    <ligand>
        <name>NAD(+)</name>
        <dbReference type="ChEBI" id="CHEBI:57540"/>
    </ligand>
</feature>
<dbReference type="InterPro" id="IPR013839">
    <property type="entry name" value="DNAligase_adenylation"/>
</dbReference>
<dbReference type="PROSITE" id="PS01056">
    <property type="entry name" value="DNA_LIGASE_N2"/>
    <property type="match status" value="1"/>
</dbReference>
<evidence type="ECO:0000313" key="13">
    <source>
        <dbReference type="EMBL" id="MCH4553006.1"/>
    </source>
</evidence>
<dbReference type="InterPro" id="IPR012340">
    <property type="entry name" value="NA-bd_OB-fold"/>
</dbReference>
<dbReference type="NCBIfam" id="TIGR00575">
    <property type="entry name" value="dnlj"/>
    <property type="match status" value="1"/>
</dbReference>
<gene>
    <name evidence="11 13" type="primary">ligA</name>
    <name evidence="13" type="ORF">MKW35_10255</name>
</gene>
<dbReference type="InterPro" id="IPR001679">
    <property type="entry name" value="DNA_ligase"/>
</dbReference>
<dbReference type="Pfam" id="PF00533">
    <property type="entry name" value="BRCT"/>
    <property type="match status" value="1"/>
</dbReference>
<keyword evidence="6 11" id="KW-0862">Zinc</keyword>
<dbReference type="EMBL" id="JAKVQD010000003">
    <property type="protein sequence ID" value="MCH4553006.1"/>
    <property type="molecule type" value="Genomic_DNA"/>
</dbReference>
<comment type="caution">
    <text evidence="13">The sequence shown here is derived from an EMBL/GenBank/DDBJ whole genome shotgun (WGS) entry which is preliminary data.</text>
</comment>
<dbReference type="InterPro" id="IPR033136">
    <property type="entry name" value="DNA_ligase_CS"/>
</dbReference>
<dbReference type="Pfam" id="PF01653">
    <property type="entry name" value="DNA_ligase_aden"/>
    <property type="match status" value="1"/>
</dbReference>
<dbReference type="Pfam" id="PF22745">
    <property type="entry name" value="Nlig-Ia"/>
    <property type="match status" value="1"/>
</dbReference>
<evidence type="ECO:0000256" key="11">
    <source>
        <dbReference type="HAMAP-Rule" id="MF_01588"/>
    </source>
</evidence>
<comment type="similarity">
    <text evidence="11">Belongs to the NAD-dependent DNA ligase family. LigA subfamily.</text>
</comment>
<dbReference type="Pfam" id="PF03119">
    <property type="entry name" value="DNA_ligase_ZBD"/>
    <property type="match status" value="1"/>
</dbReference>